<reference evidence="1" key="2">
    <citation type="journal article" date="2015" name="Data Brief">
        <title>Shoot transcriptome of the giant reed, Arundo donax.</title>
        <authorList>
            <person name="Barrero R.A."/>
            <person name="Guerrero F.D."/>
            <person name="Moolhuijzen P."/>
            <person name="Goolsby J.A."/>
            <person name="Tidwell J."/>
            <person name="Bellgard S.E."/>
            <person name="Bellgard M.I."/>
        </authorList>
    </citation>
    <scope>NUCLEOTIDE SEQUENCE</scope>
    <source>
        <tissue evidence="1">Shoot tissue taken approximately 20 cm above the soil surface</tissue>
    </source>
</reference>
<name>A0A0A8XX65_ARUDO</name>
<organism evidence="1">
    <name type="scientific">Arundo donax</name>
    <name type="common">Giant reed</name>
    <name type="synonym">Donax arundinaceus</name>
    <dbReference type="NCBI Taxonomy" id="35708"/>
    <lineage>
        <taxon>Eukaryota</taxon>
        <taxon>Viridiplantae</taxon>
        <taxon>Streptophyta</taxon>
        <taxon>Embryophyta</taxon>
        <taxon>Tracheophyta</taxon>
        <taxon>Spermatophyta</taxon>
        <taxon>Magnoliopsida</taxon>
        <taxon>Liliopsida</taxon>
        <taxon>Poales</taxon>
        <taxon>Poaceae</taxon>
        <taxon>PACMAD clade</taxon>
        <taxon>Arundinoideae</taxon>
        <taxon>Arundineae</taxon>
        <taxon>Arundo</taxon>
    </lineage>
</organism>
<accession>A0A0A8XX65</accession>
<dbReference type="EMBL" id="GBRH01279434">
    <property type="protein sequence ID" value="JAD18461.1"/>
    <property type="molecule type" value="Transcribed_RNA"/>
</dbReference>
<proteinExistence type="predicted"/>
<sequence>MLRKTILAVLESVMI</sequence>
<protein>
    <submittedName>
        <fullName evidence="1">Uncharacterized protein</fullName>
    </submittedName>
</protein>
<reference evidence="1" key="1">
    <citation type="submission" date="2014-09" db="EMBL/GenBank/DDBJ databases">
        <authorList>
            <person name="Magalhaes I.L.F."/>
            <person name="Oliveira U."/>
            <person name="Santos F.R."/>
            <person name="Vidigal T.H.D.A."/>
            <person name="Brescovit A.D."/>
            <person name="Santos A.J."/>
        </authorList>
    </citation>
    <scope>NUCLEOTIDE SEQUENCE</scope>
    <source>
        <tissue evidence="1">Shoot tissue taken approximately 20 cm above the soil surface</tissue>
    </source>
</reference>
<evidence type="ECO:0000313" key="1">
    <source>
        <dbReference type="EMBL" id="JAD18461.1"/>
    </source>
</evidence>